<dbReference type="EMBL" id="PDNA01000001">
    <property type="protein sequence ID" value="PGH28192.1"/>
    <property type="molecule type" value="Genomic_DNA"/>
</dbReference>
<evidence type="ECO:0000313" key="2">
    <source>
        <dbReference type="EMBL" id="PGH28192.1"/>
    </source>
</evidence>
<feature type="region of interest" description="Disordered" evidence="1">
    <location>
        <begin position="1"/>
        <end position="23"/>
    </location>
</feature>
<name>A0A2B7Z579_POLH7</name>
<dbReference type="Proteomes" id="UP000224634">
    <property type="component" value="Unassembled WGS sequence"/>
</dbReference>
<accession>A0A2B7Z579</accession>
<gene>
    <name evidence="2" type="ORF">AJ80_00082</name>
</gene>
<dbReference type="AlphaFoldDB" id="A0A2B7Z579"/>
<keyword evidence="3" id="KW-1185">Reference proteome</keyword>
<evidence type="ECO:0000256" key="1">
    <source>
        <dbReference type="SAM" id="MobiDB-lite"/>
    </source>
</evidence>
<reference evidence="2 3" key="1">
    <citation type="submission" date="2017-10" db="EMBL/GenBank/DDBJ databases">
        <title>Comparative genomics in systemic dimorphic fungi from Ajellomycetaceae.</title>
        <authorList>
            <person name="Munoz J.F."/>
            <person name="Mcewen J.G."/>
            <person name="Clay O.K."/>
            <person name="Cuomo C.A."/>
        </authorList>
    </citation>
    <scope>NUCLEOTIDE SEQUENCE [LARGE SCALE GENOMIC DNA]</scope>
    <source>
        <strain evidence="2 3">UAMH7299</strain>
    </source>
</reference>
<proteinExistence type="predicted"/>
<evidence type="ECO:0000313" key="3">
    <source>
        <dbReference type="Proteomes" id="UP000224634"/>
    </source>
</evidence>
<organism evidence="2 3">
    <name type="scientific">Polytolypa hystricis (strain UAMH7299)</name>
    <dbReference type="NCBI Taxonomy" id="1447883"/>
    <lineage>
        <taxon>Eukaryota</taxon>
        <taxon>Fungi</taxon>
        <taxon>Dikarya</taxon>
        <taxon>Ascomycota</taxon>
        <taxon>Pezizomycotina</taxon>
        <taxon>Eurotiomycetes</taxon>
        <taxon>Eurotiomycetidae</taxon>
        <taxon>Onygenales</taxon>
        <taxon>Onygenales incertae sedis</taxon>
        <taxon>Polytolypa</taxon>
    </lineage>
</organism>
<feature type="compositionally biased region" description="Low complexity" evidence="1">
    <location>
        <begin position="1"/>
        <end position="14"/>
    </location>
</feature>
<protein>
    <submittedName>
        <fullName evidence="2">Uncharacterized protein</fullName>
    </submittedName>
</protein>
<comment type="caution">
    <text evidence="2">The sequence shown here is derived from an EMBL/GenBank/DDBJ whole genome shotgun (WGS) entry which is preliminary data.</text>
</comment>
<dbReference type="OrthoDB" id="4725912at2759"/>
<sequence length="118" mass="12563">MSGFSSSFSSSSPSMANGHSQLLTFSPSPYDSGAKLIHRQDPHGNAIPVYSFTKSPDSKPNIHLSRVSPGAVLYLTVIGHITLHSISSKIDLSLHGDDMSEWLGRDEAGVLSRGIGLN</sequence>